<evidence type="ECO:0000313" key="2">
    <source>
        <dbReference type="EMBL" id="GLK10353.1"/>
    </source>
</evidence>
<feature type="compositionally biased region" description="Low complexity" evidence="1">
    <location>
        <begin position="15"/>
        <end position="27"/>
    </location>
</feature>
<dbReference type="Proteomes" id="UP001143474">
    <property type="component" value="Unassembled WGS sequence"/>
</dbReference>
<proteinExistence type="predicted"/>
<name>A0A9W6I290_9ACTN</name>
<reference evidence="2" key="1">
    <citation type="journal article" date="2014" name="Int. J. Syst. Evol. Microbiol.">
        <title>Complete genome sequence of Corynebacterium casei LMG S-19264T (=DSM 44701T), isolated from a smear-ripened cheese.</title>
        <authorList>
            <consortium name="US DOE Joint Genome Institute (JGI-PGF)"/>
            <person name="Walter F."/>
            <person name="Albersmeier A."/>
            <person name="Kalinowski J."/>
            <person name="Ruckert C."/>
        </authorList>
    </citation>
    <scope>NUCLEOTIDE SEQUENCE</scope>
    <source>
        <strain evidence="2">VKM Ac-2007</strain>
    </source>
</reference>
<evidence type="ECO:0000313" key="3">
    <source>
        <dbReference type="Proteomes" id="UP001143474"/>
    </source>
</evidence>
<feature type="region of interest" description="Disordered" evidence="1">
    <location>
        <begin position="15"/>
        <end position="63"/>
    </location>
</feature>
<sequence>MTSPVLRWNRHRAFGSGSPARFAAGPGRRARGRAARPASLVGVEPVVPPGPGKEESSLARRHK</sequence>
<reference evidence="2" key="2">
    <citation type="submission" date="2023-01" db="EMBL/GenBank/DDBJ databases">
        <authorList>
            <person name="Sun Q."/>
            <person name="Evtushenko L."/>
        </authorList>
    </citation>
    <scope>NUCLEOTIDE SEQUENCE</scope>
    <source>
        <strain evidence="2">VKM Ac-2007</strain>
    </source>
</reference>
<accession>A0A9W6I290</accession>
<gene>
    <name evidence="2" type="ORF">GCM10017600_37590</name>
</gene>
<feature type="compositionally biased region" description="Basic and acidic residues" evidence="1">
    <location>
        <begin position="52"/>
        <end position="63"/>
    </location>
</feature>
<dbReference type="EMBL" id="BSEV01000007">
    <property type="protein sequence ID" value="GLK10353.1"/>
    <property type="molecule type" value="Genomic_DNA"/>
</dbReference>
<feature type="compositionally biased region" description="Low complexity" evidence="1">
    <location>
        <begin position="35"/>
        <end position="45"/>
    </location>
</feature>
<keyword evidence="3" id="KW-1185">Reference proteome</keyword>
<comment type="caution">
    <text evidence="2">The sequence shown here is derived from an EMBL/GenBank/DDBJ whole genome shotgun (WGS) entry which is preliminary data.</text>
</comment>
<evidence type="ECO:0000256" key="1">
    <source>
        <dbReference type="SAM" id="MobiDB-lite"/>
    </source>
</evidence>
<protein>
    <submittedName>
        <fullName evidence="2">Uncharacterized protein</fullName>
    </submittedName>
</protein>
<dbReference type="AlphaFoldDB" id="A0A9W6I290"/>
<organism evidence="2 3">
    <name type="scientific">Streptosporangium carneum</name>
    <dbReference type="NCBI Taxonomy" id="47481"/>
    <lineage>
        <taxon>Bacteria</taxon>
        <taxon>Bacillati</taxon>
        <taxon>Actinomycetota</taxon>
        <taxon>Actinomycetes</taxon>
        <taxon>Streptosporangiales</taxon>
        <taxon>Streptosporangiaceae</taxon>
        <taxon>Streptosporangium</taxon>
    </lineage>
</organism>